<dbReference type="InterPro" id="IPR000595">
    <property type="entry name" value="cNMP-bd_dom"/>
</dbReference>
<keyword evidence="3" id="KW-1185">Reference proteome</keyword>
<reference evidence="2 3" key="1">
    <citation type="submission" date="2019-02" db="EMBL/GenBank/DDBJ databases">
        <title>Genomic Encyclopedia of Type Strains, Phase IV (KMG-IV): sequencing the most valuable type-strain genomes for metagenomic binning, comparative biology and taxonomic classification.</title>
        <authorList>
            <person name="Goeker M."/>
        </authorList>
    </citation>
    <scope>NUCLEOTIDE SEQUENCE [LARGE SCALE GENOMIC DNA]</scope>
    <source>
        <strain evidence="2 3">DSM 18116</strain>
    </source>
</reference>
<accession>A0A4Q7MCU8</accession>
<evidence type="ECO:0000259" key="1">
    <source>
        <dbReference type="PROSITE" id="PS50042"/>
    </source>
</evidence>
<dbReference type="OrthoDB" id="792939at2"/>
<dbReference type="AlphaFoldDB" id="A0A4Q7MCU8"/>
<dbReference type="RefSeq" id="WP_130544385.1">
    <property type="nucleotide sequence ID" value="NZ_CP042431.1"/>
</dbReference>
<name>A0A4Q7MCU8_9BACT</name>
<comment type="caution">
    <text evidence="2">The sequence shown here is derived from an EMBL/GenBank/DDBJ whole genome shotgun (WGS) entry which is preliminary data.</text>
</comment>
<dbReference type="InterPro" id="IPR014710">
    <property type="entry name" value="RmlC-like_jellyroll"/>
</dbReference>
<dbReference type="Proteomes" id="UP000293874">
    <property type="component" value="Unassembled WGS sequence"/>
</dbReference>
<dbReference type="SMART" id="SM00100">
    <property type="entry name" value="cNMP"/>
    <property type="match status" value="1"/>
</dbReference>
<protein>
    <submittedName>
        <fullName evidence="2">CRP-like cAMP-binding protein</fullName>
    </submittedName>
</protein>
<dbReference type="EMBL" id="SGXA01000006">
    <property type="protein sequence ID" value="RZS65153.1"/>
    <property type="molecule type" value="Genomic_DNA"/>
</dbReference>
<sequence>MEHTTEDKMTILLAYADRIQEYTGRSLQLSSGDIASLANIMVLRQYRRRADLVKAGDREQYLHFIVKGLVRQYFRDPIRDVTIHFAREGEAVSSFVSFFSGNPSLCQLETLEPTVTLALPKNKLEQLFPYSNRINRMARLILSEQVLQQEHWELNHLRYSIRERFLMFIKNNPELFLRVPHKYQASYLDIEPETYSRLKTQLERKVNAIHGK</sequence>
<evidence type="ECO:0000313" key="2">
    <source>
        <dbReference type="EMBL" id="RZS65153.1"/>
    </source>
</evidence>
<organism evidence="2 3">
    <name type="scientific">Pseudobacter ginsenosidimutans</name>
    <dbReference type="NCBI Taxonomy" id="661488"/>
    <lineage>
        <taxon>Bacteria</taxon>
        <taxon>Pseudomonadati</taxon>
        <taxon>Bacteroidota</taxon>
        <taxon>Chitinophagia</taxon>
        <taxon>Chitinophagales</taxon>
        <taxon>Chitinophagaceae</taxon>
        <taxon>Pseudobacter</taxon>
    </lineage>
</organism>
<evidence type="ECO:0000313" key="3">
    <source>
        <dbReference type="Proteomes" id="UP000293874"/>
    </source>
</evidence>
<dbReference type="Gene3D" id="2.60.120.10">
    <property type="entry name" value="Jelly Rolls"/>
    <property type="match status" value="1"/>
</dbReference>
<feature type="domain" description="Cyclic nucleotide-binding" evidence="1">
    <location>
        <begin position="29"/>
        <end position="128"/>
    </location>
</feature>
<dbReference type="PROSITE" id="PS50042">
    <property type="entry name" value="CNMP_BINDING_3"/>
    <property type="match status" value="1"/>
</dbReference>
<dbReference type="CDD" id="cd00038">
    <property type="entry name" value="CAP_ED"/>
    <property type="match status" value="1"/>
</dbReference>
<proteinExistence type="predicted"/>
<dbReference type="InterPro" id="IPR018490">
    <property type="entry name" value="cNMP-bd_dom_sf"/>
</dbReference>
<dbReference type="SUPFAM" id="SSF51206">
    <property type="entry name" value="cAMP-binding domain-like"/>
    <property type="match status" value="1"/>
</dbReference>
<gene>
    <name evidence="2" type="ORF">EV199_5909</name>
</gene>
<dbReference type="Pfam" id="PF00027">
    <property type="entry name" value="cNMP_binding"/>
    <property type="match status" value="1"/>
</dbReference>